<dbReference type="GO" id="GO:0000460">
    <property type="term" value="P:maturation of 5.8S rRNA"/>
    <property type="evidence" value="ECO:0007669"/>
    <property type="project" value="TreeGrafter"/>
</dbReference>
<dbReference type="GO" id="GO:0030687">
    <property type="term" value="C:preribosome, large subunit precursor"/>
    <property type="evidence" value="ECO:0007669"/>
    <property type="project" value="TreeGrafter"/>
</dbReference>
<dbReference type="InterPro" id="IPR007109">
    <property type="entry name" value="Brix"/>
</dbReference>
<dbReference type="GO" id="GO:0005730">
    <property type="term" value="C:nucleolus"/>
    <property type="evidence" value="ECO:0007669"/>
    <property type="project" value="TreeGrafter"/>
</dbReference>
<evidence type="ECO:0000313" key="3">
    <source>
        <dbReference type="Proteomes" id="UP000694867"/>
    </source>
</evidence>
<dbReference type="InterPro" id="IPR044281">
    <property type="entry name" value="IMP4/RPF1"/>
</dbReference>
<dbReference type="Proteomes" id="UP000694867">
    <property type="component" value="Unplaced"/>
</dbReference>
<keyword evidence="3" id="KW-1185">Reference proteome</keyword>
<dbReference type="RefSeq" id="XP_003745783.2">
    <property type="nucleotide sequence ID" value="XM_003745735.2"/>
</dbReference>
<accession>A0AAJ6QW40</accession>
<dbReference type="GeneID" id="100899227"/>
<dbReference type="GO" id="GO:0042134">
    <property type="term" value="F:rRNA primary transcript binding"/>
    <property type="evidence" value="ECO:0007669"/>
    <property type="project" value="InterPro"/>
</dbReference>
<evidence type="ECO:0000259" key="2">
    <source>
        <dbReference type="PROSITE" id="PS50833"/>
    </source>
</evidence>
<dbReference type="PANTHER" id="PTHR22734">
    <property type="entry name" value="U3 SMALL NUCLEOLAR RIBONUCLEOPROTEIN PROTEIN IMP4"/>
    <property type="match status" value="1"/>
</dbReference>
<dbReference type="AlphaFoldDB" id="A0AAJ6QW40"/>
<reference evidence="4" key="1">
    <citation type="submission" date="2025-08" db="UniProtKB">
        <authorList>
            <consortium name="RefSeq"/>
        </authorList>
    </citation>
    <scope>IDENTIFICATION</scope>
</reference>
<evidence type="ECO:0000313" key="4">
    <source>
        <dbReference type="RefSeq" id="XP_003745783.2"/>
    </source>
</evidence>
<gene>
    <name evidence="4" type="primary">LOC100899227</name>
</gene>
<name>A0AAJ6QW40_9ACAR</name>
<dbReference type="Pfam" id="PF04427">
    <property type="entry name" value="Brix"/>
    <property type="match status" value="1"/>
</dbReference>
<organism evidence="3 4">
    <name type="scientific">Galendromus occidentalis</name>
    <name type="common">western predatory mite</name>
    <dbReference type="NCBI Taxonomy" id="34638"/>
    <lineage>
        <taxon>Eukaryota</taxon>
        <taxon>Metazoa</taxon>
        <taxon>Ecdysozoa</taxon>
        <taxon>Arthropoda</taxon>
        <taxon>Chelicerata</taxon>
        <taxon>Arachnida</taxon>
        <taxon>Acari</taxon>
        <taxon>Parasitiformes</taxon>
        <taxon>Mesostigmata</taxon>
        <taxon>Gamasina</taxon>
        <taxon>Phytoseioidea</taxon>
        <taxon>Phytoseiidae</taxon>
        <taxon>Typhlodrominae</taxon>
        <taxon>Galendromus</taxon>
    </lineage>
</organism>
<dbReference type="KEGG" id="goe:100899227"/>
<sequence>MGRRIKKKDEDEPPKNWKGPGPNPALQMVKNISEIKNKAKRQEIYFKLKKEKNKAKREARLKRVKELKALGENAPPKQIPRTLENTREYDETVVEAGDEEVELDDQTDEFASYFNKEYVPKILLTTVDKPRGKTIKFCRELELVLPNAEFKYRNYAHLKKTIPKAIERGFTDFLVVNEHRGAPSGLLVIHLPEGPTAYYKISSVKPMTDIKHAAQFTSHRPEVLLNNFGTRLGHSVSRMLACLFHYNPEFHGRRVVTFHNQRDFIFFRHHRYEFDSDGQKCRLQEIGPRFTLKLQSLQKGTFDSKYGEYEWILKRHEMETSRRRFFL</sequence>
<dbReference type="FunFam" id="3.40.50.10480:FF:000002">
    <property type="entry name" value="Ribosome production factor 1"/>
    <property type="match status" value="1"/>
</dbReference>
<protein>
    <submittedName>
        <fullName evidence="4">Ribosome production factor 1</fullName>
    </submittedName>
</protein>
<proteinExistence type="predicted"/>
<dbReference type="Gene3D" id="3.40.50.10480">
    <property type="entry name" value="Probable brix-domain ribosomal biogenesis protein"/>
    <property type="match status" value="1"/>
</dbReference>
<evidence type="ECO:0000256" key="1">
    <source>
        <dbReference type="SAM" id="MobiDB-lite"/>
    </source>
</evidence>
<dbReference type="PROSITE" id="PS50833">
    <property type="entry name" value="BRIX"/>
    <property type="match status" value="1"/>
</dbReference>
<feature type="domain" description="Brix" evidence="2">
    <location>
        <begin position="120"/>
        <end position="303"/>
    </location>
</feature>
<dbReference type="SUPFAM" id="SSF52954">
    <property type="entry name" value="Class II aaRS ABD-related"/>
    <property type="match status" value="1"/>
</dbReference>
<dbReference type="PANTHER" id="PTHR22734:SF3">
    <property type="entry name" value="RIBOSOME PRODUCTION FACTOR 1"/>
    <property type="match status" value="1"/>
</dbReference>
<feature type="region of interest" description="Disordered" evidence="1">
    <location>
        <begin position="1"/>
        <end position="26"/>
    </location>
</feature>
<dbReference type="SMART" id="SM00879">
    <property type="entry name" value="Brix"/>
    <property type="match status" value="1"/>
</dbReference>
<dbReference type="GO" id="GO:0000470">
    <property type="term" value="P:maturation of LSU-rRNA"/>
    <property type="evidence" value="ECO:0007669"/>
    <property type="project" value="TreeGrafter"/>
</dbReference>